<dbReference type="SUPFAM" id="SSF48557">
    <property type="entry name" value="L-aspartase-like"/>
    <property type="match status" value="1"/>
</dbReference>
<evidence type="ECO:0000256" key="5">
    <source>
        <dbReference type="NCBIfam" id="TIGR00838"/>
    </source>
</evidence>
<gene>
    <name evidence="7" type="primary">argH</name>
    <name evidence="7" type="ordered locus">CSE_02790</name>
</gene>
<dbReference type="InterPro" id="IPR009049">
    <property type="entry name" value="Argininosuccinate_lyase"/>
</dbReference>
<dbReference type="Pfam" id="PF00206">
    <property type="entry name" value="Lyase_1"/>
    <property type="match status" value="1"/>
</dbReference>
<protein>
    <recommendedName>
        <fullName evidence="3 5">Argininosuccinate lyase</fullName>
        <ecNumber evidence="3 5">4.3.2.1</ecNumber>
    </recommendedName>
</protein>
<evidence type="ECO:0000256" key="3">
    <source>
        <dbReference type="ARBA" id="ARBA00012338"/>
    </source>
</evidence>
<accession>A0A7U6JFP5</accession>
<sequence>MAKLWKKKGIKENDTIIRFTVGNDYLFDRRLVKYDCLCSIAHAKMLNKIGILTDSEVNAITKTLEEIIHIDSKGKFQITPNDEDVHTKIENYLVEKLGDVGKKIHTARSRNDQVLCTLRLYYKSALKDIEKIVVEIINALKIFKRKYGKVQIPGFTHTRKAMVSSIKLWADSFIEALTDELKFGKSVYELIDKSPLGTGAGYGVPVLKIDRNYTKKILGFKTLQYNPIYVQNSRGKFEGEILSFLTMIMYDINKLVSDIIFFSEDDLGFIKIPVEFTTGSSIMPHKKNPDVFEIARSKYSKLLSLEMRVKILPSNLISGYHRDLQETKECVFEGFDTVKETLIVLANVLSKLEVDKTKAHSLLTQELYATEEVYKLVLEGVPFREAYKIIGEKYLNE</sequence>
<keyword evidence="4" id="KW-0055">Arginine biosynthesis</keyword>
<dbReference type="RefSeq" id="WP_014452812.1">
    <property type="nucleotide sequence ID" value="NC_017096.1"/>
</dbReference>
<feature type="domain" description="Fumarate lyase N-terminal" evidence="6">
    <location>
        <begin position="26"/>
        <end position="299"/>
    </location>
</feature>
<dbReference type="InterPro" id="IPR020557">
    <property type="entry name" value="Fumarate_lyase_CS"/>
</dbReference>
<dbReference type="InterPro" id="IPR022761">
    <property type="entry name" value="Fumarate_lyase_N"/>
</dbReference>
<evidence type="ECO:0000313" key="8">
    <source>
        <dbReference type="Proteomes" id="UP000004793"/>
    </source>
</evidence>
<dbReference type="GO" id="GO:0005829">
    <property type="term" value="C:cytosol"/>
    <property type="evidence" value="ECO:0007669"/>
    <property type="project" value="TreeGrafter"/>
</dbReference>
<proteinExistence type="predicted"/>
<evidence type="ECO:0000259" key="6">
    <source>
        <dbReference type="Pfam" id="PF00206"/>
    </source>
</evidence>
<dbReference type="Proteomes" id="UP000004793">
    <property type="component" value="Chromosome"/>
</dbReference>
<dbReference type="PROSITE" id="PS00163">
    <property type="entry name" value="FUMARATE_LYASES"/>
    <property type="match status" value="1"/>
</dbReference>
<evidence type="ECO:0000313" key="7">
    <source>
        <dbReference type="EMBL" id="BAL80405.1"/>
    </source>
</evidence>
<dbReference type="InterPro" id="IPR024083">
    <property type="entry name" value="Fumarase/histidase_N"/>
</dbReference>
<comment type="pathway">
    <text evidence="2">Amino-acid biosynthesis; L-arginine biosynthesis; L-arginine from L-ornithine and carbamoyl phosphate: step 3/3.</text>
</comment>
<dbReference type="EC" id="4.3.2.1" evidence="3 5"/>
<evidence type="ECO:0000256" key="4">
    <source>
        <dbReference type="ARBA" id="ARBA00022571"/>
    </source>
</evidence>
<dbReference type="KEGG" id="cex:CSE_02790"/>
<dbReference type="GO" id="GO:0042450">
    <property type="term" value="P:L-arginine biosynthetic process via ornithine"/>
    <property type="evidence" value="ECO:0007669"/>
    <property type="project" value="UniProtKB-UniRule"/>
</dbReference>
<dbReference type="Gene3D" id="1.10.275.10">
    <property type="entry name" value="Fumarase/aspartase (N-terminal domain)"/>
    <property type="match status" value="1"/>
</dbReference>
<dbReference type="PRINTS" id="PR00149">
    <property type="entry name" value="FUMRATELYASE"/>
</dbReference>
<reference evidence="7 8" key="1">
    <citation type="submission" date="2011-01" db="EMBL/GenBank/DDBJ databases">
        <title>Whole genome sequence of Caldisericum exile AZM16c01.</title>
        <authorList>
            <person name="Narita-Yamada S."/>
            <person name="Kawakoshi A."/>
            <person name="Nakamura S."/>
            <person name="Sasagawa M."/>
            <person name="Fukada J."/>
            <person name="Sekine M."/>
            <person name="Kato Y."/>
            <person name="Fukai R."/>
            <person name="Sasaki K."/>
            <person name="Hanamaki A."/>
            <person name="Narita H."/>
            <person name="Konno Y."/>
            <person name="Mori K."/>
            <person name="Yamazaki S."/>
            <person name="Suzuki K."/>
            <person name="Fujita N."/>
        </authorList>
    </citation>
    <scope>NUCLEOTIDE SEQUENCE [LARGE SCALE GENOMIC DNA]</scope>
    <source>
        <strain evidence="8">DSM 21853 / NBRC 104410 / AZM16c01</strain>
    </source>
</reference>
<dbReference type="NCBIfam" id="TIGR00838">
    <property type="entry name" value="argH"/>
    <property type="match status" value="1"/>
</dbReference>
<comment type="catalytic activity">
    <reaction evidence="1">
        <text>2-(N(omega)-L-arginino)succinate = fumarate + L-arginine</text>
        <dbReference type="Rhea" id="RHEA:24020"/>
        <dbReference type="ChEBI" id="CHEBI:29806"/>
        <dbReference type="ChEBI" id="CHEBI:32682"/>
        <dbReference type="ChEBI" id="CHEBI:57472"/>
        <dbReference type="EC" id="4.3.2.1"/>
    </reaction>
</comment>
<dbReference type="UniPathway" id="UPA00068">
    <property type="reaction ID" value="UER00114"/>
</dbReference>
<evidence type="ECO:0000256" key="2">
    <source>
        <dbReference type="ARBA" id="ARBA00004941"/>
    </source>
</evidence>
<dbReference type="PANTHER" id="PTHR43814">
    <property type="entry name" value="ARGININOSUCCINATE LYASE"/>
    <property type="match status" value="1"/>
</dbReference>
<name>A0A7U6JFP5_CALEA</name>
<dbReference type="InterPro" id="IPR008948">
    <property type="entry name" value="L-Aspartase-like"/>
</dbReference>
<dbReference type="Gene3D" id="1.20.200.10">
    <property type="entry name" value="Fumarase/aspartase (Central domain)"/>
    <property type="match status" value="1"/>
</dbReference>
<dbReference type="EMBL" id="AP012051">
    <property type="protein sequence ID" value="BAL80405.1"/>
    <property type="molecule type" value="Genomic_DNA"/>
</dbReference>
<organism evidence="7 8">
    <name type="scientific">Caldisericum exile (strain DSM 21853 / NBRC 104410 / AZM16c01)</name>
    <dbReference type="NCBI Taxonomy" id="511051"/>
    <lineage>
        <taxon>Bacteria</taxon>
        <taxon>Pseudomonadati</taxon>
        <taxon>Caldisericota/Cryosericota group</taxon>
        <taxon>Caldisericota</taxon>
        <taxon>Caldisericia</taxon>
        <taxon>Caldisericales</taxon>
        <taxon>Caldisericaceae</taxon>
        <taxon>Caldisericum</taxon>
    </lineage>
</organism>
<keyword evidence="8" id="KW-1185">Reference proteome</keyword>
<evidence type="ECO:0000256" key="1">
    <source>
        <dbReference type="ARBA" id="ARBA00000985"/>
    </source>
</evidence>
<dbReference type="PANTHER" id="PTHR43814:SF1">
    <property type="entry name" value="ARGININOSUCCINATE LYASE"/>
    <property type="match status" value="1"/>
</dbReference>
<dbReference type="PRINTS" id="PR00145">
    <property type="entry name" value="ARGSUCLYASE"/>
</dbReference>
<dbReference type="InterPro" id="IPR000362">
    <property type="entry name" value="Fumarate_lyase_fam"/>
</dbReference>
<dbReference type="GO" id="GO:0004056">
    <property type="term" value="F:argininosuccinate lyase activity"/>
    <property type="evidence" value="ECO:0007669"/>
    <property type="project" value="UniProtKB-UniRule"/>
</dbReference>
<keyword evidence="4" id="KW-0028">Amino-acid biosynthesis</keyword>
<dbReference type="AlphaFoldDB" id="A0A7U6JFP5"/>
<dbReference type="Gene3D" id="1.10.40.30">
    <property type="entry name" value="Fumarase/aspartase (C-terminal domain)"/>
    <property type="match status" value="1"/>
</dbReference>
<keyword evidence="7" id="KW-0456">Lyase</keyword>
<dbReference type="OrthoDB" id="9769623at2"/>